<evidence type="ECO:0000313" key="2">
    <source>
        <dbReference type="EMBL" id="CAD8874914.1"/>
    </source>
</evidence>
<sequence>MMTVGILATADECVSTAKPPADGRDLSERDLSERDGFLCRCKRNVRSVARSVRFLLRLSLCVACPPLAFLACLPSSSPSASSTPYASLAMSTLHSFHVSVSTRRTLQRREGFNPLLLPLPWTDRAAST</sequence>
<gene>
    <name evidence="1" type="ORF">CHYS00102_LOCUS2088</name>
    <name evidence="2" type="ORF">CHYS00102_LOCUS2089</name>
</gene>
<accession>A0A6U5DKR4</accession>
<dbReference type="AlphaFoldDB" id="A0A6U5DKR4"/>
<dbReference type="EMBL" id="HBFR01003054">
    <property type="protein sequence ID" value="CAD8874914.1"/>
    <property type="molecule type" value="Transcribed_RNA"/>
</dbReference>
<proteinExistence type="predicted"/>
<name>A0A6U5DKR4_9STRA</name>
<organism evidence="2">
    <name type="scientific">Corethron hystrix</name>
    <dbReference type="NCBI Taxonomy" id="216773"/>
    <lineage>
        <taxon>Eukaryota</taxon>
        <taxon>Sar</taxon>
        <taxon>Stramenopiles</taxon>
        <taxon>Ochrophyta</taxon>
        <taxon>Bacillariophyta</taxon>
        <taxon>Coscinodiscophyceae</taxon>
        <taxon>Corethrophycidae</taxon>
        <taxon>Corethrales</taxon>
        <taxon>Corethraceae</taxon>
        <taxon>Corethron</taxon>
    </lineage>
</organism>
<dbReference type="EMBL" id="HBFR01003053">
    <property type="protein sequence ID" value="CAD8874913.1"/>
    <property type="molecule type" value="Transcribed_RNA"/>
</dbReference>
<protein>
    <submittedName>
        <fullName evidence="2">Uncharacterized protein</fullName>
    </submittedName>
</protein>
<evidence type="ECO:0000313" key="1">
    <source>
        <dbReference type="EMBL" id="CAD8874913.1"/>
    </source>
</evidence>
<reference evidence="2" key="1">
    <citation type="submission" date="2021-01" db="EMBL/GenBank/DDBJ databases">
        <authorList>
            <person name="Corre E."/>
            <person name="Pelletier E."/>
            <person name="Niang G."/>
            <person name="Scheremetjew M."/>
            <person name="Finn R."/>
            <person name="Kale V."/>
            <person name="Holt S."/>
            <person name="Cochrane G."/>
            <person name="Meng A."/>
            <person name="Brown T."/>
            <person name="Cohen L."/>
        </authorList>
    </citation>
    <scope>NUCLEOTIDE SEQUENCE</scope>
    <source>
        <strain evidence="2">308</strain>
    </source>
</reference>